<keyword evidence="2" id="KW-1185">Reference proteome</keyword>
<dbReference type="EMBL" id="BMAO01014987">
    <property type="protein sequence ID" value="GFQ98531.1"/>
    <property type="molecule type" value="Genomic_DNA"/>
</dbReference>
<comment type="caution">
    <text evidence="1">The sequence shown here is derived from an EMBL/GenBank/DDBJ whole genome shotgun (WGS) entry which is preliminary data.</text>
</comment>
<name>A0A8X6G868_TRICU</name>
<dbReference type="AlphaFoldDB" id="A0A8X6G868"/>
<dbReference type="OrthoDB" id="6427256at2759"/>
<evidence type="ECO:0000313" key="2">
    <source>
        <dbReference type="Proteomes" id="UP000887116"/>
    </source>
</evidence>
<protein>
    <submittedName>
        <fullName evidence="1">Uncharacterized protein</fullName>
    </submittedName>
</protein>
<dbReference type="Proteomes" id="UP000887116">
    <property type="component" value="Unassembled WGS sequence"/>
</dbReference>
<accession>A0A8X6G868</accession>
<reference evidence="1" key="1">
    <citation type="submission" date="2020-07" db="EMBL/GenBank/DDBJ databases">
        <title>Multicomponent nature underlies the extraordinary mechanical properties of spider dragline silk.</title>
        <authorList>
            <person name="Kono N."/>
            <person name="Nakamura H."/>
            <person name="Mori M."/>
            <person name="Yoshida Y."/>
            <person name="Ohtoshi R."/>
            <person name="Malay A.D."/>
            <person name="Moran D.A.P."/>
            <person name="Tomita M."/>
            <person name="Numata K."/>
            <person name="Arakawa K."/>
        </authorList>
    </citation>
    <scope>NUCLEOTIDE SEQUENCE</scope>
</reference>
<sequence>MVDAFDQQVCSETPMSNSDSFTAASCLDVSLTEKQQNAILKCQNCGLLDKKACKCTCADGWDSPDCSRVCKDDHQRCGMNPGFPTKASCSLNNFAIAKKYCRKMCRSCNPLIEHTIFNHVCCERKLCGDGYVLNLKSKPCSCTLLCPGPKCDSLEGKGSVLQYCFIHIFFQILYFYSTTKVNFKL</sequence>
<organism evidence="1 2">
    <name type="scientific">Trichonephila clavata</name>
    <name type="common">Joro spider</name>
    <name type="synonym">Nephila clavata</name>
    <dbReference type="NCBI Taxonomy" id="2740835"/>
    <lineage>
        <taxon>Eukaryota</taxon>
        <taxon>Metazoa</taxon>
        <taxon>Ecdysozoa</taxon>
        <taxon>Arthropoda</taxon>
        <taxon>Chelicerata</taxon>
        <taxon>Arachnida</taxon>
        <taxon>Araneae</taxon>
        <taxon>Araneomorphae</taxon>
        <taxon>Entelegynae</taxon>
        <taxon>Araneoidea</taxon>
        <taxon>Nephilidae</taxon>
        <taxon>Trichonephila</taxon>
    </lineage>
</organism>
<gene>
    <name evidence="1" type="primary">AVEN_41772_1</name>
    <name evidence="1" type="ORF">TNCT_493151</name>
</gene>
<proteinExistence type="predicted"/>
<evidence type="ECO:0000313" key="1">
    <source>
        <dbReference type="EMBL" id="GFQ98531.1"/>
    </source>
</evidence>